<feature type="transmembrane region" description="Helical" evidence="1">
    <location>
        <begin position="181"/>
        <end position="205"/>
    </location>
</feature>
<keyword evidence="1" id="KW-0812">Transmembrane</keyword>
<accession>A0A518G960</accession>
<feature type="transmembrane region" description="Helical" evidence="1">
    <location>
        <begin position="12"/>
        <end position="35"/>
    </location>
</feature>
<feature type="transmembrane region" description="Helical" evidence="1">
    <location>
        <begin position="226"/>
        <end position="249"/>
    </location>
</feature>
<gene>
    <name evidence="2" type="ORF">Q31a_34490</name>
</gene>
<keyword evidence="1" id="KW-1133">Transmembrane helix</keyword>
<dbReference type="OrthoDB" id="277023at2"/>
<feature type="transmembrane region" description="Helical" evidence="1">
    <location>
        <begin position="369"/>
        <end position="391"/>
    </location>
</feature>
<organism evidence="2 3">
    <name type="scientific">Aureliella helgolandensis</name>
    <dbReference type="NCBI Taxonomy" id="2527968"/>
    <lineage>
        <taxon>Bacteria</taxon>
        <taxon>Pseudomonadati</taxon>
        <taxon>Planctomycetota</taxon>
        <taxon>Planctomycetia</taxon>
        <taxon>Pirellulales</taxon>
        <taxon>Pirellulaceae</taxon>
        <taxon>Aureliella</taxon>
    </lineage>
</organism>
<feature type="transmembrane region" description="Helical" evidence="1">
    <location>
        <begin position="255"/>
        <end position="272"/>
    </location>
</feature>
<feature type="transmembrane region" description="Helical" evidence="1">
    <location>
        <begin position="47"/>
        <end position="70"/>
    </location>
</feature>
<keyword evidence="3" id="KW-1185">Reference proteome</keyword>
<dbReference type="AlphaFoldDB" id="A0A518G960"/>
<evidence type="ECO:0000313" key="2">
    <source>
        <dbReference type="EMBL" id="QDV25126.1"/>
    </source>
</evidence>
<evidence type="ECO:0000256" key="1">
    <source>
        <dbReference type="SAM" id="Phobius"/>
    </source>
</evidence>
<reference evidence="2 3" key="1">
    <citation type="submission" date="2019-02" db="EMBL/GenBank/DDBJ databases">
        <title>Deep-cultivation of Planctomycetes and their phenomic and genomic characterization uncovers novel biology.</title>
        <authorList>
            <person name="Wiegand S."/>
            <person name="Jogler M."/>
            <person name="Boedeker C."/>
            <person name="Pinto D."/>
            <person name="Vollmers J."/>
            <person name="Rivas-Marin E."/>
            <person name="Kohn T."/>
            <person name="Peeters S.H."/>
            <person name="Heuer A."/>
            <person name="Rast P."/>
            <person name="Oberbeckmann S."/>
            <person name="Bunk B."/>
            <person name="Jeske O."/>
            <person name="Meyerdierks A."/>
            <person name="Storesund J.E."/>
            <person name="Kallscheuer N."/>
            <person name="Luecker S."/>
            <person name="Lage O.M."/>
            <person name="Pohl T."/>
            <person name="Merkel B.J."/>
            <person name="Hornburger P."/>
            <person name="Mueller R.-W."/>
            <person name="Bruemmer F."/>
            <person name="Labrenz M."/>
            <person name="Spormann A.M."/>
            <person name="Op den Camp H."/>
            <person name="Overmann J."/>
            <person name="Amann R."/>
            <person name="Jetten M.S.M."/>
            <person name="Mascher T."/>
            <person name="Medema M.H."/>
            <person name="Devos D.P."/>
            <person name="Kaster A.-K."/>
            <person name="Ovreas L."/>
            <person name="Rohde M."/>
            <person name="Galperin M.Y."/>
            <person name="Jogler C."/>
        </authorList>
    </citation>
    <scope>NUCLEOTIDE SEQUENCE [LARGE SCALE GENOMIC DNA]</scope>
    <source>
        <strain evidence="2 3">Q31a</strain>
    </source>
</reference>
<dbReference type="Proteomes" id="UP000318017">
    <property type="component" value="Chromosome"/>
</dbReference>
<evidence type="ECO:0000313" key="3">
    <source>
        <dbReference type="Proteomes" id="UP000318017"/>
    </source>
</evidence>
<feature type="transmembrane region" description="Helical" evidence="1">
    <location>
        <begin position="304"/>
        <end position="325"/>
    </location>
</feature>
<sequence length="439" mass="47105">MVFQDFPTQHRLVPWLLVMVNILGIGVGYAISIILARSLSLHQFEQYIGTIATLGLLGTLAEAGFGKYALKIVPIYQAHSSFGLMKGYLRFAGWGCLILSIALGLLAAAIEVPLRAGAGREVMLIALICLPCIAGAGVAIDMLLAFRLATTATVLARILVPLTTLGLILLVLSISEINPYRAVLCFSIGSMLGLAMAVAMCARLTGGLLTGVNAEFQSREWVLQGFSFLAFGFMTSWLFKATLVLLHHLPHPSDQLALLAPAFETGCLILLLSKSTDKYFQPTMAIIIDGADWAQGVSLRNQRFAVLSGGICLFLLIVFCFGKQILRIYGEDFVGAYPALCLIALGSSLWTLFSLAPAFLLFAGQRRALLLSLLGHGIALAILTIGLFRVYGITGAATAYMLAIGSLALVNFQLANRTLARMRLVPAKPPADAALEDRK</sequence>
<feature type="transmembrane region" description="Helical" evidence="1">
    <location>
        <begin position="397"/>
        <end position="414"/>
    </location>
</feature>
<evidence type="ECO:0008006" key="4">
    <source>
        <dbReference type="Google" id="ProtNLM"/>
    </source>
</evidence>
<keyword evidence="1" id="KW-0472">Membrane</keyword>
<dbReference type="KEGG" id="ahel:Q31a_34490"/>
<name>A0A518G960_9BACT</name>
<feature type="transmembrane region" description="Helical" evidence="1">
    <location>
        <begin position="122"/>
        <end position="146"/>
    </location>
</feature>
<protein>
    <recommendedName>
        <fullName evidence="4">Polysaccharide biosynthesis protein</fullName>
    </recommendedName>
</protein>
<feature type="transmembrane region" description="Helical" evidence="1">
    <location>
        <begin position="158"/>
        <end position="175"/>
    </location>
</feature>
<dbReference type="RefSeq" id="WP_145079802.1">
    <property type="nucleotide sequence ID" value="NZ_CP036298.1"/>
</dbReference>
<feature type="transmembrane region" description="Helical" evidence="1">
    <location>
        <begin position="91"/>
        <end position="110"/>
    </location>
</feature>
<proteinExistence type="predicted"/>
<feature type="transmembrane region" description="Helical" evidence="1">
    <location>
        <begin position="337"/>
        <end position="362"/>
    </location>
</feature>
<dbReference type="EMBL" id="CP036298">
    <property type="protein sequence ID" value="QDV25126.1"/>
    <property type="molecule type" value="Genomic_DNA"/>
</dbReference>